<dbReference type="InterPro" id="IPR029479">
    <property type="entry name" value="Nitroreductase"/>
</dbReference>
<evidence type="ECO:0000256" key="4">
    <source>
        <dbReference type="ARBA" id="ARBA00023004"/>
    </source>
</evidence>
<feature type="domain" description="4Fe-4S ferredoxin-type" evidence="6">
    <location>
        <begin position="2"/>
        <end position="31"/>
    </location>
</feature>
<evidence type="ECO:0000256" key="3">
    <source>
        <dbReference type="ARBA" id="ARBA00023002"/>
    </source>
</evidence>
<keyword evidence="2" id="KW-0479">Metal-binding</keyword>
<dbReference type="PROSITE" id="PS51379">
    <property type="entry name" value="4FE4S_FER_2"/>
    <property type="match status" value="2"/>
</dbReference>
<protein>
    <submittedName>
        <fullName evidence="7">Nitroreductase family protein</fullName>
    </submittedName>
</protein>
<feature type="domain" description="4Fe-4S ferredoxin-type" evidence="6">
    <location>
        <begin position="34"/>
        <end position="65"/>
    </location>
</feature>
<evidence type="ECO:0000259" key="6">
    <source>
        <dbReference type="PROSITE" id="PS51379"/>
    </source>
</evidence>
<evidence type="ECO:0000256" key="1">
    <source>
        <dbReference type="ARBA" id="ARBA00007118"/>
    </source>
</evidence>
<dbReference type="GO" id="GO:0016491">
    <property type="term" value="F:oxidoreductase activity"/>
    <property type="evidence" value="ECO:0007669"/>
    <property type="project" value="UniProtKB-KW"/>
</dbReference>
<reference evidence="7" key="1">
    <citation type="submission" date="2022-04" db="EMBL/GenBank/DDBJ databases">
        <title>Desulfatitalea alkaliphila sp. nov., a novel anaerobic sulfate-reducing bacterium isolated from terrestrial mud volcano, Taman Peninsula, Russia.</title>
        <authorList>
            <person name="Khomyakova M.A."/>
            <person name="Merkel A.Y."/>
            <person name="Slobodkin A.I."/>
        </authorList>
    </citation>
    <scope>NUCLEOTIDE SEQUENCE</scope>
    <source>
        <strain evidence="7">M08but</strain>
    </source>
</reference>
<dbReference type="GO" id="GO:0046872">
    <property type="term" value="F:metal ion binding"/>
    <property type="evidence" value="ECO:0007669"/>
    <property type="project" value="UniProtKB-KW"/>
</dbReference>
<dbReference type="InterPro" id="IPR017896">
    <property type="entry name" value="4Fe4S_Fe-S-bd"/>
</dbReference>
<dbReference type="Gene3D" id="3.30.70.20">
    <property type="match status" value="1"/>
</dbReference>
<dbReference type="EMBL" id="JALJRB010000008">
    <property type="protein sequence ID" value="MCJ8500702.1"/>
    <property type="molecule type" value="Genomic_DNA"/>
</dbReference>
<dbReference type="RefSeq" id="WP_246905913.1">
    <property type="nucleotide sequence ID" value="NZ_JALJRB010000008.1"/>
</dbReference>
<dbReference type="Pfam" id="PF00881">
    <property type="entry name" value="Nitroreductase"/>
    <property type="match status" value="1"/>
</dbReference>
<evidence type="ECO:0000256" key="2">
    <source>
        <dbReference type="ARBA" id="ARBA00022723"/>
    </source>
</evidence>
<dbReference type="PROSITE" id="PS00198">
    <property type="entry name" value="4FE4S_FER_1"/>
    <property type="match status" value="1"/>
</dbReference>
<evidence type="ECO:0000313" key="7">
    <source>
        <dbReference type="EMBL" id="MCJ8500702.1"/>
    </source>
</evidence>
<dbReference type="PANTHER" id="PTHR43673">
    <property type="entry name" value="NAD(P)H NITROREDUCTASE YDGI-RELATED"/>
    <property type="match status" value="1"/>
</dbReference>
<gene>
    <name evidence="7" type="ORF">MRX98_08970</name>
</gene>
<dbReference type="CDD" id="cd02143">
    <property type="entry name" value="nitroreductase_FeS-like"/>
    <property type="match status" value="1"/>
</dbReference>
<dbReference type="AlphaFoldDB" id="A0AA41R0P6"/>
<name>A0AA41R0P6_9BACT</name>
<dbReference type="SUPFAM" id="SSF54862">
    <property type="entry name" value="4Fe-4S ferredoxins"/>
    <property type="match status" value="1"/>
</dbReference>
<evidence type="ECO:0000313" key="8">
    <source>
        <dbReference type="Proteomes" id="UP001165427"/>
    </source>
</evidence>
<comment type="similarity">
    <text evidence="1">Belongs to the nitroreductase family.</text>
</comment>
<keyword evidence="8" id="KW-1185">Reference proteome</keyword>
<accession>A0AA41R0P6</accession>
<evidence type="ECO:0000256" key="5">
    <source>
        <dbReference type="ARBA" id="ARBA00023014"/>
    </source>
</evidence>
<comment type="caution">
    <text evidence="7">The sequence shown here is derived from an EMBL/GenBank/DDBJ whole genome shotgun (WGS) entry which is preliminary data.</text>
</comment>
<dbReference type="PANTHER" id="PTHR43673:SF10">
    <property type="entry name" value="NADH DEHYDROGENASE_NAD(P)H NITROREDUCTASE XCC3605-RELATED"/>
    <property type="match status" value="1"/>
</dbReference>
<dbReference type="SUPFAM" id="SSF55469">
    <property type="entry name" value="FMN-dependent nitroreductase-like"/>
    <property type="match status" value="1"/>
</dbReference>
<keyword evidence="4" id="KW-0408">Iron</keyword>
<dbReference type="Pfam" id="PF13237">
    <property type="entry name" value="Fer4_10"/>
    <property type="match status" value="1"/>
</dbReference>
<dbReference type="GO" id="GO:0051536">
    <property type="term" value="F:iron-sulfur cluster binding"/>
    <property type="evidence" value="ECO:0007669"/>
    <property type="project" value="UniProtKB-KW"/>
</dbReference>
<proteinExistence type="inferred from homology"/>
<dbReference type="Gene3D" id="3.40.109.10">
    <property type="entry name" value="NADH Oxidase"/>
    <property type="match status" value="1"/>
</dbReference>
<organism evidence="7 8">
    <name type="scientific">Desulfatitalea alkaliphila</name>
    <dbReference type="NCBI Taxonomy" id="2929485"/>
    <lineage>
        <taxon>Bacteria</taxon>
        <taxon>Pseudomonadati</taxon>
        <taxon>Thermodesulfobacteriota</taxon>
        <taxon>Desulfobacteria</taxon>
        <taxon>Desulfobacterales</taxon>
        <taxon>Desulfosarcinaceae</taxon>
        <taxon>Desulfatitalea</taxon>
    </lineage>
</organism>
<keyword evidence="3" id="KW-0560">Oxidoreductase</keyword>
<dbReference type="Proteomes" id="UP001165427">
    <property type="component" value="Unassembled WGS sequence"/>
</dbReference>
<dbReference type="InterPro" id="IPR000415">
    <property type="entry name" value="Nitroreductase-like"/>
</dbReference>
<keyword evidence="5" id="KW-0411">Iron-sulfur</keyword>
<sequence length="274" mass="30497">MALIKIDESKCKKDGLCVMDCPAGIIKQADKESVPVMISQGDKSCLRCGHCVAVCPHGALDHDNVPLANSPEIEKELVLDTARANQFLRTRRSIRRYKDEPVARETIQALIDTARYAPTGGNSQLLAWTVHTDKAELKEISDLTVQWMKMMLTSETAKKLPPYFARIVAAYDAGINSITRDAPCLIVASAPGYYDNGMVDLSIALSYFELIATAKGLGTLWLGLITRALKFSEPLKALVGLPENHTHFYAMVLGHPKFKYYRLPERKAARIFWK</sequence>
<dbReference type="InterPro" id="IPR017900">
    <property type="entry name" value="4Fe4S_Fe_S_CS"/>
</dbReference>